<evidence type="ECO:0000313" key="2">
    <source>
        <dbReference type="EMBL" id="KAJ7020398.1"/>
    </source>
</evidence>
<reference evidence="2" key="1">
    <citation type="submission" date="2023-03" db="EMBL/GenBank/DDBJ databases">
        <title>Massive genome expansion in bonnet fungi (Mycena s.s.) driven by repeated elements and novel gene families across ecological guilds.</title>
        <authorList>
            <consortium name="Lawrence Berkeley National Laboratory"/>
            <person name="Harder C.B."/>
            <person name="Miyauchi S."/>
            <person name="Viragh M."/>
            <person name="Kuo A."/>
            <person name="Thoen E."/>
            <person name="Andreopoulos B."/>
            <person name="Lu D."/>
            <person name="Skrede I."/>
            <person name="Drula E."/>
            <person name="Henrissat B."/>
            <person name="Morin E."/>
            <person name="Kohler A."/>
            <person name="Barry K."/>
            <person name="LaButti K."/>
            <person name="Morin E."/>
            <person name="Salamov A."/>
            <person name="Lipzen A."/>
            <person name="Mereny Z."/>
            <person name="Hegedus B."/>
            <person name="Baldrian P."/>
            <person name="Stursova M."/>
            <person name="Weitz H."/>
            <person name="Taylor A."/>
            <person name="Grigoriev I.V."/>
            <person name="Nagy L.G."/>
            <person name="Martin F."/>
            <person name="Kauserud H."/>
        </authorList>
    </citation>
    <scope>NUCLEOTIDE SEQUENCE</scope>
    <source>
        <strain evidence="2">CBHHK200</strain>
    </source>
</reference>
<keyword evidence="1" id="KW-0472">Membrane</keyword>
<proteinExistence type="predicted"/>
<sequence length="159" mass="17521">MQRATGFSFPVVFVVCISFPLPTVSLFLRSTTTNTLADNAQRSMQSTGPPRVGMVAFFQARLFLVLQETLAIFLAPASDFLHMPYADSRLTSTLSMRNIHFRRIKCGLQTKISSAHLTADIMRTQLSRSTNKVMQAEQHKLTPPAATLAMAGLSQNDTA</sequence>
<evidence type="ECO:0000313" key="3">
    <source>
        <dbReference type="Proteomes" id="UP001218188"/>
    </source>
</evidence>
<accession>A0AAD6S3H9</accession>
<comment type="caution">
    <text evidence="2">The sequence shown here is derived from an EMBL/GenBank/DDBJ whole genome shotgun (WGS) entry which is preliminary data.</text>
</comment>
<keyword evidence="1" id="KW-0812">Transmembrane</keyword>
<evidence type="ECO:0000256" key="1">
    <source>
        <dbReference type="SAM" id="Phobius"/>
    </source>
</evidence>
<protein>
    <submittedName>
        <fullName evidence="2">Uncharacterized protein</fullName>
    </submittedName>
</protein>
<dbReference type="EMBL" id="JARJCM010000264">
    <property type="protein sequence ID" value="KAJ7020398.1"/>
    <property type="molecule type" value="Genomic_DNA"/>
</dbReference>
<name>A0AAD6S3H9_9AGAR</name>
<gene>
    <name evidence="2" type="ORF">C8F04DRAFT_301664</name>
</gene>
<feature type="transmembrane region" description="Helical" evidence="1">
    <location>
        <begin position="7"/>
        <end position="28"/>
    </location>
</feature>
<dbReference type="Proteomes" id="UP001218188">
    <property type="component" value="Unassembled WGS sequence"/>
</dbReference>
<organism evidence="2 3">
    <name type="scientific">Mycena alexandri</name>
    <dbReference type="NCBI Taxonomy" id="1745969"/>
    <lineage>
        <taxon>Eukaryota</taxon>
        <taxon>Fungi</taxon>
        <taxon>Dikarya</taxon>
        <taxon>Basidiomycota</taxon>
        <taxon>Agaricomycotina</taxon>
        <taxon>Agaricomycetes</taxon>
        <taxon>Agaricomycetidae</taxon>
        <taxon>Agaricales</taxon>
        <taxon>Marasmiineae</taxon>
        <taxon>Mycenaceae</taxon>
        <taxon>Mycena</taxon>
    </lineage>
</organism>
<keyword evidence="1" id="KW-1133">Transmembrane helix</keyword>
<dbReference type="AlphaFoldDB" id="A0AAD6S3H9"/>
<keyword evidence="3" id="KW-1185">Reference proteome</keyword>